<proteinExistence type="predicted"/>
<name>A0A8H5BPM3_9AGAR</name>
<dbReference type="GO" id="GO:0005737">
    <property type="term" value="C:cytoplasm"/>
    <property type="evidence" value="ECO:0007669"/>
    <property type="project" value="TreeGrafter"/>
</dbReference>
<gene>
    <name evidence="3" type="ORF">D9619_004165</name>
</gene>
<dbReference type="EMBL" id="JAACJJ010000014">
    <property type="protein sequence ID" value="KAF5326919.1"/>
    <property type="molecule type" value="Genomic_DNA"/>
</dbReference>
<dbReference type="Proteomes" id="UP000567179">
    <property type="component" value="Unassembled WGS sequence"/>
</dbReference>
<evidence type="ECO:0000313" key="3">
    <source>
        <dbReference type="EMBL" id="KAF5326919.1"/>
    </source>
</evidence>
<dbReference type="PANTHER" id="PTHR11188:SF17">
    <property type="entry name" value="FI21816P1"/>
    <property type="match status" value="1"/>
</dbReference>
<sequence length="474" mass="52343">MMATAIALPPSYEVSTGDSPNEPLIEDSLPDYAPRVARIPRPVEEREFEYKVEKKKGESLASLKVVAPAAYSKNIPTFCGTGPVKGSVNLYLTEPDTITSVVVSVRGRFLPGRSDSGQSEEELRLFDISNTIWSKDADGAATSPLLSNKKKLSGTHTWPFSVNIPEKVQFITKSSSRGPPGNIEHNLPQTFNDRVVRASIRYEVVLRIGRGKLKTNYKITCTFGYNPVIRPPPFPALKTIAYQGRTPLLEPTVDVDGWIPAKTVNVPGTLFNSRPVAIECQSPLKLFLSAPLVYTRGSVIPLYVRMQSSDQQALDLLATHKAIVVHLQRKIQHHLPMANLKNPEHYHTSMGRDVRDLVEAVWWPARSQEQEGSTTDSRVHTVCLNGELHLKADLVPSTTFPVFRVNYNVILRPFDTPGFKAAKPDNILLEHPVDIVTSFAPGPRAVRSAPPGYDSGRSLTAEYGVAIQGLDSFF</sequence>
<evidence type="ECO:0000313" key="4">
    <source>
        <dbReference type="Proteomes" id="UP000567179"/>
    </source>
</evidence>
<dbReference type="Gene3D" id="2.60.40.640">
    <property type="match status" value="1"/>
</dbReference>
<dbReference type="OrthoDB" id="3261578at2759"/>
<reference evidence="3 4" key="1">
    <citation type="journal article" date="2020" name="ISME J.">
        <title>Uncovering the hidden diversity of litter-decomposition mechanisms in mushroom-forming fungi.</title>
        <authorList>
            <person name="Floudas D."/>
            <person name="Bentzer J."/>
            <person name="Ahren D."/>
            <person name="Johansson T."/>
            <person name="Persson P."/>
            <person name="Tunlid A."/>
        </authorList>
    </citation>
    <scope>NUCLEOTIDE SEQUENCE [LARGE SCALE GENOMIC DNA]</scope>
    <source>
        <strain evidence="3 4">CBS 101986</strain>
    </source>
</reference>
<protein>
    <recommendedName>
        <fullName evidence="2">Arrestin-like N-terminal domain-containing protein</fullName>
    </recommendedName>
</protein>
<dbReference type="AlphaFoldDB" id="A0A8H5BPM3"/>
<dbReference type="InterPro" id="IPR011021">
    <property type="entry name" value="Arrestin-like_N"/>
</dbReference>
<accession>A0A8H5BPM3</accession>
<organism evidence="3 4">
    <name type="scientific">Psilocybe cf. subviscida</name>
    <dbReference type="NCBI Taxonomy" id="2480587"/>
    <lineage>
        <taxon>Eukaryota</taxon>
        <taxon>Fungi</taxon>
        <taxon>Dikarya</taxon>
        <taxon>Basidiomycota</taxon>
        <taxon>Agaricomycotina</taxon>
        <taxon>Agaricomycetes</taxon>
        <taxon>Agaricomycetidae</taxon>
        <taxon>Agaricales</taxon>
        <taxon>Agaricineae</taxon>
        <taxon>Strophariaceae</taxon>
        <taxon>Psilocybe</taxon>
    </lineage>
</organism>
<dbReference type="PANTHER" id="PTHR11188">
    <property type="entry name" value="ARRESTIN DOMAIN CONTAINING PROTEIN"/>
    <property type="match status" value="1"/>
</dbReference>
<evidence type="ECO:0000256" key="1">
    <source>
        <dbReference type="SAM" id="MobiDB-lite"/>
    </source>
</evidence>
<dbReference type="GO" id="GO:0015031">
    <property type="term" value="P:protein transport"/>
    <property type="evidence" value="ECO:0007669"/>
    <property type="project" value="TreeGrafter"/>
</dbReference>
<comment type="caution">
    <text evidence="3">The sequence shown here is derived from an EMBL/GenBank/DDBJ whole genome shotgun (WGS) entry which is preliminary data.</text>
</comment>
<keyword evidence="4" id="KW-1185">Reference proteome</keyword>
<dbReference type="InterPro" id="IPR050357">
    <property type="entry name" value="Arrestin_domain-protein"/>
</dbReference>
<feature type="region of interest" description="Disordered" evidence="1">
    <location>
        <begin position="1"/>
        <end position="28"/>
    </location>
</feature>
<feature type="domain" description="Arrestin-like N-terminal" evidence="2">
    <location>
        <begin position="78"/>
        <end position="191"/>
    </location>
</feature>
<evidence type="ECO:0000259" key="2">
    <source>
        <dbReference type="Pfam" id="PF00339"/>
    </source>
</evidence>
<dbReference type="InterPro" id="IPR014752">
    <property type="entry name" value="Arrestin-like_C"/>
</dbReference>
<dbReference type="Pfam" id="PF00339">
    <property type="entry name" value="Arrestin_N"/>
    <property type="match status" value="1"/>
</dbReference>